<dbReference type="SUPFAM" id="SSF51735">
    <property type="entry name" value="NAD(P)-binding Rossmann-fold domains"/>
    <property type="match status" value="1"/>
</dbReference>
<dbReference type="Proteomes" id="UP001489004">
    <property type="component" value="Unassembled WGS sequence"/>
</dbReference>
<evidence type="ECO:0000256" key="4">
    <source>
        <dbReference type="ARBA" id="ARBA00023002"/>
    </source>
</evidence>
<feature type="domain" description="Enoyl reductase (ER)" evidence="7">
    <location>
        <begin position="94"/>
        <end position="411"/>
    </location>
</feature>
<dbReference type="InterPro" id="IPR013149">
    <property type="entry name" value="ADH-like_C"/>
</dbReference>
<comment type="cofactor">
    <cofactor evidence="1 5">
        <name>Zn(2+)</name>
        <dbReference type="ChEBI" id="CHEBI:29105"/>
    </cofactor>
</comment>
<dbReference type="InterPro" id="IPR020843">
    <property type="entry name" value="ER"/>
</dbReference>
<dbReference type="EMBL" id="JALJOR010000008">
    <property type="protein sequence ID" value="KAK9812723.1"/>
    <property type="molecule type" value="Genomic_DNA"/>
</dbReference>
<reference evidence="8 9" key="1">
    <citation type="journal article" date="2024" name="Nat. Commun.">
        <title>Phylogenomics reveals the evolutionary origins of lichenization in chlorophyte algae.</title>
        <authorList>
            <person name="Puginier C."/>
            <person name="Libourel C."/>
            <person name="Otte J."/>
            <person name="Skaloud P."/>
            <person name="Haon M."/>
            <person name="Grisel S."/>
            <person name="Petersen M."/>
            <person name="Berrin J.G."/>
            <person name="Delaux P.M."/>
            <person name="Dal Grande F."/>
            <person name="Keller J."/>
        </authorList>
    </citation>
    <scope>NUCLEOTIDE SEQUENCE [LARGE SCALE GENOMIC DNA]</scope>
    <source>
        <strain evidence="8 9">SAG 2043</strain>
    </source>
</reference>
<keyword evidence="2 5" id="KW-0479">Metal-binding</keyword>
<dbReference type="InterPro" id="IPR047109">
    <property type="entry name" value="CAD-like"/>
</dbReference>
<dbReference type="GO" id="GO:0016616">
    <property type="term" value="F:oxidoreductase activity, acting on the CH-OH group of donors, NAD or NADP as acceptor"/>
    <property type="evidence" value="ECO:0007669"/>
    <property type="project" value="InterPro"/>
</dbReference>
<dbReference type="InterPro" id="IPR013154">
    <property type="entry name" value="ADH-like_N"/>
</dbReference>
<dbReference type="PROSITE" id="PS00059">
    <property type="entry name" value="ADH_ZINC"/>
    <property type="match status" value="1"/>
</dbReference>
<dbReference type="Gene3D" id="3.90.180.10">
    <property type="entry name" value="Medium-chain alcohol dehydrogenases, catalytic domain"/>
    <property type="match status" value="1"/>
</dbReference>
<evidence type="ECO:0000313" key="9">
    <source>
        <dbReference type="Proteomes" id="UP001489004"/>
    </source>
</evidence>
<dbReference type="SMART" id="SM00829">
    <property type="entry name" value="PKS_ER"/>
    <property type="match status" value="1"/>
</dbReference>
<accession>A0AAW1PX11</accession>
<dbReference type="Pfam" id="PF08240">
    <property type="entry name" value="ADH_N"/>
    <property type="match status" value="1"/>
</dbReference>
<proteinExistence type="inferred from homology"/>
<feature type="region of interest" description="Disordered" evidence="6">
    <location>
        <begin position="1"/>
        <end position="23"/>
    </location>
</feature>
<evidence type="ECO:0000256" key="5">
    <source>
        <dbReference type="RuleBase" id="RU361277"/>
    </source>
</evidence>
<evidence type="ECO:0000256" key="1">
    <source>
        <dbReference type="ARBA" id="ARBA00001947"/>
    </source>
</evidence>
<dbReference type="PANTHER" id="PTHR42683">
    <property type="entry name" value="ALDEHYDE REDUCTASE"/>
    <property type="match status" value="1"/>
</dbReference>
<dbReference type="CDD" id="cd05283">
    <property type="entry name" value="CAD1"/>
    <property type="match status" value="1"/>
</dbReference>
<dbReference type="AlphaFoldDB" id="A0AAW1PX11"/>
<sequence>MLPTETSQPDNATKPAGTGGRIQGTCRDVNATQRLVVECPAIAIVTVSSLMNRTTLLDLPSKSAKVAVNDTDTATSDCQENARHFRAWAFHEKGAQLEPFEYDAQLGPNDLELKILANGLCHSDLSMRDNKWGITTYPLVPGHEVVGKVTGVGSAVKRIKEGDVVGYGWNTDCCGHCNKCTKGDDNLCVEGAQATIVGNHGGFGDYMIAPSTLAIKIPESMSPADAAPLLCAGVTVWSPISEHVQCGMKVGIVGLGGLGHLALQFAAAKGAEVYAISNNKGKEKEARGFGAKHFVSPDDLSKDLAGSLDVLISSAPEGQDYNALVGAVAPGGKFILLSGHLDKLDIPIASLIMGQKSVHGSLVGGMRMMQEMLQVAAMHNIKPLVEKMPMSKCNEALQRLIDGKARYRIVLTPDEQ</sequence>
<organism evidence="8 9">
    <name type="scientific">[Myrmecia] bisecta</name>
    <dbReference type="NCBI Taxonomy" id="41462"/>
    <lineage>
        <taxon>Eukaryota</taxon>
        <taxon>Viridiplantae</taxon>
        <taxon>Chlorophyta</taxon>
        <taxon>core chlorophytes</taxon>
        <taxon>Trebouxiophyceae</taxon>
        <taxon>Trebouxiales</taxon>
        <taxon>Trebouxiaceae</taxon>
        <taxon>Myrmecia</taxon>
    </lineage>
</organism>
<evidence type="ECO:0000256" key="3">
    <source>
        <dbReference type="ARBA" id="ARBA00022833"/>
    </source>
</evidence>
<feature type="compositionally biased region" description="Polar residues" evidence="6">
    <location>
        <begin position="1"/>
        <end position="11"/>
    </location>
</feature>
<keyword evidence="9" id="KW-1185">Reference proteome</keyword>
<evidence type="ECO:0000259" key="7">
    <source>
        <dbReference type="SMART" id="SM00829"/>
    </source>
</evidence>
<dbReference type="InterPro" id="IPR011032">
    <property type="entry name" value="GroES-like_sf"/>
</dbReference>
<dbReference type="FunFam" id="3.40.50.720:FF:000022">
    <property type="entry name" value="Cinnamyl alcohol dehydrogenase"/>
    <property type="match status" value="1"/>
</dbReference>
<dbReference type="InterPro" id="IPR036291">
    <property type="entry name" value="NAD(P)-bd_dom_sf"/>
</dbReference>
<protein>
    <recommendedName>
        <fullName evidence="7">Enoyl reductase (ER) domain-containing protein</fullName>
    </recommendedName>
</protein>
<evidence type="ECO:0000256" key="6">
    <source>
        <dbReference type="SAM" id="MobiDB-lite"/>
    </source>
</evidence>
<dbReference type="Pfam" id="PF00107">
    <property type="entry name" value="ADH_zinc_N"/>
    <property type="match status" value="1"/>
</dbReference>
<gene>
    <name evidence="8" type="ORF">WJX72_002636</name>
</gene>
<evidence type="ECO:0000313" key="8">
    <source>
        <dbReference type="EMBL" id="KAK9812723.1"/>
    </source>
</evidence>
<dbReference type="SUPFAM" id="SSF50129">
    <property type="entry name" value="GroES-like"/>
    <property type="match status" value="1"/>
</dbReference>
<name>A0AAW1PX11_9CHLO</name>
<comment type="similarity">
    <text evidence="5">Belongs to the zinc-containing alcohol dehydrogenase family.</text>
</comment>
<dbReference type="GO" id="GO:0008270">
    <property type="term" value="F:zinc ion binding"/>
    <property type="evidence" value="ECO:0007669"/>
    <property type="project" value="InterPro"/>
</dbReference>
<keyword evidence="4" id="KW-0560">Oxidoreductase</keyword>
<comment type="caution">
    <text evidence="8">The sequence shown here is derived from an EMBL/GenBank/DDBJ whole genome shotgun (WGS) entry which is preliminary data.</text>
</comment>
<keyword evidence="3 5" id="KW-0862">Zinc</keyword>
<evidence type="ECO:0000256" key="2">
    <source>
        <dbReference type="ARBA" id="ARBA00022723"/>
    </source>
</evidence>
<dbReference type="Gene3D" id="3.40.50.720">
    <property type="entry name" value="NAD(P)-binding Rossmann-like Domain"/>
    <property type="match status" value="1"/>
</dbReference>
<dbReference type="InterPro" id="IPR002328">
    <property type="entry name" value="ADH_Zn_CS"/>
</dbReference>